<keyword evidence="4" id="KW-0804">Transcription</keyword>
<evidence type="ECO:0000313" key="12">
    <source>
        <dbReference type="Proteomes" id="UP001371456"/>
    </source>
</evidence>
<comment type="subunit">
    <text evidence="6">Heterotrimeric transcription factor composed of three components, NF-YA, NF-YB and NF-YC. NF-YB and NF-YC must interact and dimerize for NF-YA association and DNA binding.</text>
</comment>
<dbReference type="InterPro" id="IPR009072">
    <property type="entry name" value="Histone-fold"/>
</dbReference>
<accession>A0AAN8YIJ9</accession>
<dbReference type="GO" id="GO:0046982">
    <property type="term" value="F:protein heterodimerization activity"/>
    <property type="evidence" value="ECO:0007669"/>
    <property type="project" value="InterPro"/>
</dbReference>
<dbReference type="GO" id="GO:0000981">
    <property type="term" value="F:DNA-binding transcription factor activity, RNA polymerase II-specific"/>
    <property type="evidence" value="ECO:0007669"/>
    <property type="project" value="TreeGrafter"/>
</dbReference>
<dbReference type="Proteomes" id="UP001371456">
    <property type="component" value="Unassembled WGS sequence"/>
</dbReference>
<comment type="similarity">
    <text evidence="7">Belongs to the NFYC/HAP5 subunit family.</text>
</comment>
<name>A0AAN8YIJ9_SOLBU</name>
<dbReference type="Gene3D" id="1.10.20.10">
    <property type="entry name" value="Histone, subunit A"/>
    <property type="match status" value="2"/>
</dbReference>
<proteinExistence type="inferred from homology"/>
<sequence length="285" mass="32414">MENNSEKSAAQSSAAYPTLSQLNVEKNKQEQLKMFWTDQRREMENVNDFKNNLLLQPTRIKKIMKTDKDVQMIAAESPVLLAKASELFMQELTLRSWLNAQENHRRILKKDDVTDVIMQTDNLDFLVDDDANATDGSTPSVVPFYGSGGSNGQDEKITMENNSEKSAVNAAQSAEKKQEQLEMFWKSQQSELENVNDFKNRLLLPPTRIKKIMKKDEDVRMVAAESPENHRRILKKDDLTDVIVQTDYFDFLLDVVHATDPFTPNSVPFYGSGGSNGQDGHNLDH</sequence>
<comment type="subcellular location">
    <subcellularLocation>
        <location evidence="1">Nucleus</location>
    </subcellularLocation>
</comment>
<dbReference type="EMBL" id="JBANQN010000003">
    <property type="protein sequence ID" value="KAK6794979.1"/>
    <property type="molecule type" value="Genomic_DNA"/>
</dbReference>
<evidence type="ECO:0000256" key="8">
    <source>
        <dbReference type="ARBA" id="ARBA00059992"/>
    </source>
</evidence>
<dbReference type="SUPFAM" id="SSF47113">
    <property type="entry name" value="Histone-fold"/>
    <property type="match status" value="2"/>
</dbReference>
<dbReference type="CDD" id="cd22908">
    <property type="entry name" value="HFD_NFYC-like"/>
    <property type="match status" value="1"/>
</dbReference>
<dbReference type="InterPro" id="IPR050568">
    <property type="entry name" value="Transcr_DNA_Rep_Reg"/>
</dbReference>
<dbReference type="InterPro" id="IPR003958">
    <property type="entry name" value="CBFA_NFYB_domain"/>
</dbReference>
<dbReference type="Pfam" id="PF00808">
    <property type="entry name" value="CBFD_NFYB_HMF"/>
    <property type="match status" value="1"/>
</dbReference>
<keyword evidence="2" id="KW-0805">Transcription regulation</keyword>
<keyword evidence="5" id="KW-0539">Nucleus</keyword>
<keyword evidence="12" id="KW-1185">Reference proteome</keyword>
<dbReference type="PANTHER" id="PTHR10252">
    <property type="entry name" value="HISTONE-LIKE TRANSCRIPTION FACTOR CCAAT-RELATED"/>
    <property type="match status" value="1"/>
</dbReference>
<gene>
    <name evidence="11" type="ORF">RDI58_008432</name>
</gene>
<evidence type="ECO:0000256" key="4">
    <source>
        <dbReference type="ARBA" id="ARBA00023163"/>
    </source>
</evidence>
<evidence type="ECO:0000256" key="7">
    <source>
        <dbReference type="ARBA" id="ARBA00038129"/>
    </source>
</evidence>
<evidence type="ECO:0000259" key="10">
    <source>
        <dbReference type="Pfam" id="PF00808"/>
    </source>
</evidence>
<dbReference type="GO" id="GO:0000978">
    <property type="term" value="F:RNA polymerase II cis-regulatory region sequence-specific DNA binding"/>
    <property type="evidence" value="ECO:0007669"/>
    <property type="project" value="TreeGrafter"/>
</dbReference>
<comment type="function">
    <text evidence="8">Stimulates the transcription of various genes by recognizing and binding to a CCAAT motif in promoters.</text>
</comment>
<dbReference type="AlphaFoldDB" id="A0AAN8YIJ9"/>
<keyword evidence="3" id="KW-0238">DNA-binding</keyword>
<evidence type="ECO:0000313" key="11">
    <source>
        <dbReference type="EMBL" id="KAK6794979.1"/>
    </source>
</evidence>
<evidence type="ECO:0000256" key="3">
    <source>
        <dbReference type="ARBA" id="ARBA00023125"/>
    </source>
</evidence>
<feature type="region of interest" description="Disordered" evidence="9">
    <location>
        <begin position="1"/>
        <end position="22"/>
    </location>
</feature>
<evidence type="ECO:0000256" key="9">
    <source>
        <dbReference type="SAM" id="MobiDB-lite"/>
    </source>
</evidence>
<organism evidence="11 12">
    <name type="scientific">Solanum bulbocastanum</name>
    <name type="common">Wild potato</name>
    <dbReference type="NCBI Taxonomy" id="147425"/>
    <lineage>
        <taxon>Eukaryota</taxon>
        <taxon>Viridiplantae</taxon>
        <taxon>Streptophyta</taxon>
        <taxon>Embryophyta</taxon>
        <taxon>Tracheophyta</taxon>
        <taxon>Spermatophyta</taxon>
        <taxon>Magnoliopsida</taxon>
        <taxon>eudicotyledons</taxon>
        <taxon>Gunneridae</taxon>
        <taxon>Pentapetalae</taxon>
        <taxon>asterids</taxon>
        <taxon>lamiids</taxon>
        <taxon>Solanales</taxon>
        <taxon>Solanaceae</taxon>
        <taxon>Solanoideae</taxon>
        <taxon>Solaneae</taxon>
        <taxon>Solanum</taxon>
    </lineage>
</organism>
<evidence type="ECO:0000256" key="1">
    <source>
        <dbReference type="ARBA" id="ARBA00004123"/>
    </source>
</evidence>
<feature type="region of interest" description="Disordered" evidence="9">
    <location>
        <begin position="266"/>
        <end position="285"/>
    </location>
</feature>
<protein>
    <recommendedName>
        <fullName evidence="10">Transcription factor CBF/NF-Y/archaeal histone domain-containing protein</fullName>
    </recommendedName>
</protein>
<dbReference type="PANTHER" id="PTHR10252:SF8">
    <property type="entry name" value="NUCLEAR TRANSCRIPTION FACTOR Y SUBUNIT GAMMA"/>
    <property type="match status" value="1"/>
</dbReference>
<evidence type="ECO:0000256" key="2">
    <source>
        <dbReference type="ARBA" id="ARBA00023015"/>
    </source>
</evidence>
<dbReference type="FunFam" id="1.10.20.10:FF:000062">
    <property type="entry name" value="Nuclear transcription factor Y subunit C"/>
    <property type="match status" value="1"/>
</dbReference>
<feature type="domain" description="Transcription factor CBF/NF-Y/archaeal histone" evidence="10">
    <location>
        <begin position="55"/>
        <end position="114"/>
    </location>
</feature>
<comment type="caution">
    <text evidence="11">The sequence shown here is derived from an EMBL/GenBank/DDBJ whole genome shotgun (WGS) entry which is preliminary data.</text>
</comment>
<evidence type="ECO:0000256" key="5">
    <source>
        <dbReference type="ARBA" id="ARBA00023242"/>
    </source>
</evidence>
<evidence type="ECO:0000256" key="6">
    <source>
        <dbReference type="ARBA" id="ARBA00025911"/>
    </source>
</evidence>
<dbReference type="GO" id="GO:0005634">
    <property type="term" value="C:nucleus"/>
    <property type="evidence" value="ECO:0007669"/>
    <property type="project" value="UniProtKB-SubCell"/>
</dbReference>
<reference evidence="11 12" key="1">
    <citation type="submission" date="2024-02" db="EMBL/GenBank/DDBJ databases">
        <title>de novo genome assembly of Solanum bulbocastanum strain 11H21.</title>
        <authorList>
            <person name="Hosaka A.J."/>
        </authorList>
    </citation>
    <scope>NUCLEOTIDE SEQUENCE [LARGE SCALE GENOMIC DNA]</scope>
    <source>
        <tissue evidence="11">Young leaves</tissue>
    </source>
</reference>